<sequence length="378" mass="41941">MPGPGAHLLYALSGGAALSRLAGAARFGPHHCAVYAANAFLGPDLGSFAEWLASFLPSSSSAAAAVGDLAMGVVHHPFYYPLLLGFPLACLYAWLSRRLLLAGVLDEPSRVALSRRQCFYLITAGSLSHFFLDHLFEENGHSTMYTWILSTGWWVGRAPINSDAVVIVGLLCICLVLGFVYINRVKHEKSATQKSNQSFFLIVVIAILYCMWCATQIYLRNPPQPAIGEEADLGPELLKDCTGYYEWDSMMLMLLCLSSSLMEIFRAFSRCDTTCSMDGRCFLYPVHERASFKLRSNASVEYSPFSLGSANSNTLCALLLRWHEIETTPTITTVMRHPSSISYPAYNSQEQKKEKIIQEKAEINLEHRIAWMEPPGNS</sequence>
<keyword evidence="1" id="KW-0812">Transmembrane</keyword>
<keyword evidence="1" id="KW-0472">Membrane</keyword>
<feature type="transmembrane region" description="Helical" evidence="1">
    <location>
        <begin position="198"/>
        <end position="219"/>
    </location>
</feature>
<keyword evidence="3" id="KW-1185">Reference proteome</keyword>
<organism evidence="2">
    <name type="scientific">Oryza barthii</name>
    <dbReference type="NCBI Taxonomy" id="65489"/>
    <lineage>
        <taxon>Eukaryota</taxon>
        <taxon>Viridiplantae</taxon>
        <taxon>Streptophyta</taxon>
        <taxon>Embryophyta</taxon>
        <taxon>Tracheophyta</taxon>
        <taxon>Spermatophyta</taxon>
        <taxon>Magnoliopsida</taxon>
        <taxon>Liliopsida</taxon>
        <taxon>Poales</taxon>
        <taxon>Poaceae</taxon>
        <taxon>BOP clade</taxon>
        <taxon>Oryzoideae</taxon>
        <taxon>Oryzeae</taxon>
        <taxon>Oryzinae</taxon>
        <taxon>Oryza</taxon>
    </lineage>
</organism>
<dbReference type="PANTHER" id="PTHR38543:SF1">
    <property type="entry name" value="OS04G0465800 PROTEIN"/>
    <property type="match status" value="1"/>
</dbReference>
<dbReference type="Gramene" id="OBART04G15400.1">
    <property type="protein sequence ID" value="OBART04G15400.1"/>
    <property type="gene ID" value="OBART04G15400"/>
</dbReference>
<feature type="transmembrane region" description="Helical" evidence="1">
    <location>
        <begin position="78"/>
        <end position="97"/>
    </location>
</feature>
<dbReference type="EnsemblPlants" id="OBART04G15400.1">
    <property type="protein sequence ID" value="OBART04G15400.1"/>
    <property type="gene ID" value="OBART04G15400"/>
</dbReference>
<name>A0A0D3FWT6_9ORYZ</name>
<accession>A0A0D3FWT6</accession>
<reference evidence="2" key="2">
    <citation type="submission" date="2015-03" db="UniProtKB">
        <authorList>
            <consortium name="EnsemblPlants"/>
        </authorList>
    </citation>
    <scope>IDENTIFICATION</scope>
</reference>
<dbReference type="AlphaFoldDB" id="A0A0D3FWT6"/>
<dbReference type="PANTHER" id="PTHR38543">
    <property type="entry name" value="OS04G0465800 PROTEIN"/>
    <property type="match status" value="1"/>
</dbReference>
<dbReference type="STRING" id="65489.A0A0D3FWT6"/>
<feature type="transmembrane region" description="Helical" evidence="1">
    <location>
        <begin position="118"/>
        <end position="136"/>
    </location>
</feature>
<dbReference type="Proteomes" id="UP000026960">
    <property type="component" value="Chromosome 4"/>
</dbReference>
<dbReference type="eggNOG" id="ENOG502QRU9">
    <property type="taxonomic scope" value="Eukaryota"/>
</dbReference>
<dbReference type="PaxDb" id="65489-OBART04G15400.1"/>
<protein>
    <submittedName>
        <fullName evidence="2">Uncharacterized protein</fullName>
    </submittedName>
</protein>
<evidence type="ECO:0000256" key="1">
    <source>
        <dbReference type="SAM" id="Phobius"/>
    </source>
</evidence>
<feature type="transmembrane region" description="Helical" evidence="1">
    <location>
        <begin position="164"/>
        <end position="182"/>
    </location>
</feature>
<evidence type="ECO:0000313" key="3">
    <source>
        <dbReference type="Proteomes" id="UP000026960"/>
    </source>
</evidence>
<keyword evidence="1" id="KW-1133">Transmembrane helix</keyword>
<evidence type="ECO:0000313" key="2">
    <source>
        <dbReference type="EnsemblPlants" id="OBART04G15400.1"/>
    </source>
</evidence>
<reference evidence="2" key="1">
    <citation type="journal article" date="2009" name="Rice">
        <title>De Novo Next Generation Sequencing of Plant Genomes.</title>
        <authorList>
            <person name="Rounsley S."/>
            <person name="Marri P.R."/>
            <person name="Yu Y."/>
            <person name="He R."/>
            <person name="Sisneros N."/>
            <person name="Goicoechea J.L."/>
            <person name="Lee S.J."/>
            <person name="Angelova A."/>
            <person name="Kudrna D."/>
            <person name="Luo M."/>
            <person name="Affourtit J."/>
            <person name="Desany B."/>
            <person name="Knight J."/>
            <person name="Niazi F."/>
            <person name="Egholm M."/>
            <person name="Wing R.A."/>
        </authorList>
    </citation>
    <scope>NUCLEOTIDE SEQUENCE [LARGE SCALE GENOMIC DNA]</scope>
    <source>
        <strain evidence="2">cv. IRGC 105608</strain>
    </source>
</reference>
<dbReference type="HOGENOM" id="CLU_063561_0_0_1"/>
<proteinExistence type="predicted"/>